<dbReference type="GO" id="GO:0006310">
    <property type="term" value="P:DNA recombination"/>
    <property type="evidence" value="ECO:0007669"/>
    <property type="project" value="InterPro"/>
</dbReference>
<dbReference type="GO" id="GO:0000287">
    <property type="term" value="F:magnesium ion binding"/>
    <property type="evidence" value="ECO:0007669"/>
    <property type="project" value="InterPro"/>
</dbReference>
<sequence>MASVSFSIPYVCGPKQGGGRPGGRGKRFTDPKVKDDAATLASLVLPYCPAKPLQGPLLLQVMVRYPWRKSESKKRRQRKRRWKDTAPDNENILKQLDDVLEKLGFMGNDGQIACIVFDKCWTDNGGMDVTLRELEEAL</sequence>
<dbReference type="GO" id="GO:0006281">
    <property type="term" value="P:DNA repair"/>
    <property type="evidence" value="ECO:0007669"/>
    <property type="project" value="InterPro"/>
</dbReference>
<reference evidence="1" key="1">
    <citation type="journal article" date="2015" name="Nature">
        <title>Complex archaea that bridge the gap between prokaryotes and eukaryotes.</title>
        <authorList>
            <person name="Spang A."/>
            <person name="Saw J.H."/>
            <person name="Jorgensen S.L."/>
            <person name="Zaremba-Niedzwiedzka K."/>
            <person name="Martijn J."/>
            <person name="Lind A.E."/>
            <person name="van Eijk R."/>
            <person name="Schleper C."/>
            <person name="Guy L."/>
            <person name="Ettema T.J."/>
        </authorList>
    </citation>
    <scope>NUCLEOTIDE SEQUENCE</scope>
</reference>
<dbReference type="InterPro" id="IPR036614">
    <property type="entry name" value="RusA-like_sf"/>
</dbReference>
<gene>
    <name evidence="1" type="ORF">LCGC14_1063940</name>
</gene>
<dbReference type="Pfam" id="PF05866">
    <property type="entry name" value="RusA"/>
    <property type="match status" value="1"/>
</dbReference>
<dbReference type="EMBL" id="LAZR01004536">
    <property type="protein sequence ID" value="KKN07716.1"/>
    <property type="molecule type" value="Genomic_DNA"/>
</dbReference>
<name>A0A0F9Q361_9ZZZZ</name>
<evidence type="ECO:0000313" key="1">
    <source>
        <dbReference type="EMBL" id="KKN07716.1"/>
    </source>
</evidence>
<comment type="caution">
    <text evidence="1">The sequence shown here is derived from an EMBL/GenBank/DDBJ whole genome shotgun (WGS) entry which is preliminary data.</text>
</comment>
<dbReference type="AlphaFoldDB" id="A0A0F9Q361"/>
<protein>
    <submittedName>
        <fullName evidence="1">Uncharacterized protein</fullName>
    </submittedName>
</protein>
<dbReference type="InterPro" id="IPR008822">
    <property type="entry name" value="Endonuclease_RusA-like"/>
</dbReference>
<proteinExistence type="predicted"/>
<accession>A0A0F9Q361</accession>
<dbReference type="Gene3D" id="3.30.1330.70">
    <property type="entry name" value="Holliday junction resolvase RusA"/>
    <property type="match status" value="1"/>
</dbReference>
<organism evidence="1">
    <name type="scientific">marine sediment metagenome</name>
    <dbReference type="NCBI Taxonomy" id="412755"/>
    <lineage>
        <taxon>unclassified sequences</taxon>
        <taxon>metagenomes</taxon>
        <taxon>ecological metagenomes</taxon>
    </lineage>
</organism>
<dbReference type="SUPFAM" id="SSF103084">
    <property type="entry name" value="Holliday junction resolvase RusA"/>
    <property type="match status" value="1"/>
</dbReference>